<protein>
    <submittedName>
        <fullName evidence="2">Amino acid ABC transporter substrate-binding protein, PAAT family</fullName>
    </submittedName>
</protein>
<reference evidence="2 3" key="2">
    <citation type="journal article" date="2012" name="Int. J. Syst. Evol. Microbiol.">
        <title>Magnetococcus marinus gen. nov., sp. nov., a marine, magnetotactic bacterium that represents a novel lineage (Magnetococcaceae fam. nov.; Magnetococcales ord. nov.) at the base of the Alphaproteobacteria.</title>
        <authorList>
            <person name="Bazylinski D.A."/>
            <person name="Williams T.J."/>
            <person name="Lefevre C.T."/>
            <person name="Berg R.J."/>
            <person name="Zhang C.L."/>
            <person name="Bowser S.S."/>
            <person name="Dean A.J."/>
            <person name="Beveridge T.J."/>
        </authorList>
    </citation>
    <scope>NUCLEOTIDE SEQUENCE [LARGE SCALE GENOMIC DNA]</scope>
    <source>
        <strain evidence="3">ATCC BAA-1437 / JCM 17883 / MC-1</strain>
    </source>
</reference>
<keyword evidence="1" id="KW-1133">Transmembrane helix</keyword>
<evidence type="ECO:0000313" key="2">
    <source>
        <dbReference type="EMBL" id="ABK42783.1"/>
    </source>
</evidence>
<organism evidence="2 3">
    <name type="scientific">Magnetococcus marinus (strain ATCC BAA-1437 / JCM 17883 / MC-1)</name>
    <dbReference type="NCBI Taxonomy" id="156889"/>
    <lineage>
        <taxon>Bacteria</taxon>
        <taxon>Pseudomonadati</taxon>
        <taxon>Pseudomonadota</taxon>
        <taxon>Magnetococcia</taxon>
        <taxon>Magnetococcales</taxon>
        <taxon>Magnetococcaceae</taxon>
        <taxon>Magnetococcus</taxon>
    </lineage>
</organism>
<gene>
    <name evidence="2" type="ordered locus">Mmc1_0256</name>
</gene>
<dbReference type="Proteomes" id="UP000002586">
    <property type="component" value="Chromosome"/>
</dbReference>
<evidence type="ECO:0000256" key="1">
    <source>
        <dbReference type="SAM" id="Phobius"/>
    </source>
</evidence>
<evidence type="ECO:0000313" key="3">
    <source>
        <dbReference type="Proteomes" id="UP000002586"/>
    </source>
</evidence>
<keyword evidence="1" id="KW-0472">Membrane</keyword>
<dbReference type="EMBL" id="CP000471">
    <property type="protein sequence ID" value="ABK42783.1"/>
    <property type="molecule type" value="Genomic_DNA"/>
</dbReference>
<dbReference type="HOGENOM" id="CLU_733188_0_0_5"/>
<reference evidence="3" key="1">
    <citation type="journal article" date="2009" name="Appl. Environ. Microbiol.">
        <title>Complete genome sequence of the chemolithoautotrophic marine magnetotactic coccus strain MC-1.</title>
        <authorList>
            <person name="Schubbe S."/>
            <person name="Williams T.J."/>
            <person name="Xie G."/>
            <person name="Kiss H.E."/>
            <person name="Brettin T.S."/>
            <person name="Martinez D."/>
            <person name="Ross C.A."/>
            <person name="Schuler D."/>
            <person name="Cox B.L."/>
            <person name="Nealson K.H."/>
            <person name="Bazylinski D.A."/>
        </authorList>
    </citation>
    <scope>NUCLEOTIDE SEQUENCE [LARGE SCALE GENOMIC DNA]</scope>
    <source>
        <strain evidence="3">ATCC BAA-1437 / JCM 17883 / MC-1</strain>
    </source>
</reference>
<keyword evidence="1" id="KW-0812">Transmembrane</keyword>
<dbReference type="AlphaFoldDB" id="A0L490"/>
<keyword evidence="3" id="KW-1185">Reference proteome</keyword>
<feature type="transmembrane region" description="Helical" evidence="1">
    <location>
        <begin position="15"/>
        <end position="33"/>
    </location>
</feature>
<dbReference type="SUPFAM" id="SSF53850">
    <property type="entry name" value="Periplasmic binding protein-like II"/>
    <property type="match status" value="1"/>
</dbReference>
<dbReference type="KEGG" id="mgm:Mmc1_0256"/>
<dbReference type="Gene3D" id="3.40.190.10">
    <property type="entry name" value="Periplasmic binding protein-like II"/>
    <property type="match status" value="2"/>
</dbReference>
<name>A0L490_MAGMM</name>
<accession>A0L490</accession>
<sequence>MVTETPPISHRLDRLLTRFVVGVALLLLFGLGVRMMPLFKVKVGEVTSLLSDTGLEVSFEVCMPLYGPAPDRDDLRVREAVRGRIMQTMRREASVKDPAYWRVSTLDLHGAKGNNRCQVVLAVLTPRPAGLAPVGGRGVDELFEVGRVLRMALHEGSGNVAHLDRTTGRWEGIIPELGRGIARQDRAEGEVLFVEMKSVDALLDAVRFGIADVAEGHIAYTEERDEQFYLSNAYLDTGLMLGSFESEDAQKLVEKRNINNGRIKLVVVKQSLAAELARGRFPRAVIHYVESVEGIPQKVHWLRERFQNPLNRILFLTDEIIALGWHETVPLALNNTPLLTEDHYILATWNAALQAQANHYLQNHPIQESYRIAVRGK</sequence>
<dbReference type="STRING" id="156889.Mmc1_0256"/>
<dbReference type="eggNOG" id="COG0834">
    <property type="taxonomic scope" value="Bacteria"/>
</dbReference>
<proteinExistence type="predicted"/>